<name>A0A3S9P247_9BACT</name>
<gene>
    <name evidence="1" type="ORF">EI427_08340</name>
</gene>
<dbReference type="Pfam" id="PF12099">
    <property type="entry name" value="DUF3575"/>
    <property type="match status" value="1"/>
</dbReference>
<proteinExistence type="predicted"/>
<dbReference type="EMBL" id="CP034562">
    <property type="protein sequence ID" value="AZQ62244.1"/>
    <property type="molecule type" value="Genomic_DNA"/>
</dbReference>
<protein>
    <submittedName>
        <fullName evidence="1">Uncharacterized protein</fullName>
    </submittedName>
</protein>
<reference evidence="1 2" key="1">
    <citation type="submission" date="2018-12" db="EMBL/GenBank/DDBJ databases">
        <title>Flammeovirga pectinis sp. nov., isolated from the gut of the Korean scallop, Patinopecten yessoensis.</title>
        <authorList>
            <person name="Bae J.-W."/>
            <person name="Jeong Y.-S."/>
            <person name="Kang W."/>
        </authorList>
    </citation>
    <scope>NUCLEOTIDE SEQUENCE [LARGE SCALE GENOMIC DNA]</scope>
    <source>
        <strain evidence="1 2">L12M1</strain>
    </source>
</reference>
<evidence type="ECO:0000313" key="1">
    <source>
        <dbReference type="EMBL" id="AZQ62244.1"/>
    </source>
</evidence>
<dbReference type="AlphaFoldDB" id="A0A3S9P247"/>
<sequence length="224" mass="25338">MTSTLRRFFTFFFLVILYQPNIVFGQDSLGTAFKKGRALLQLSSSTDAVNYYSDSHNHPLSTGLTGFDLKVDSHFFVKDNFSVGARLELTRSLTEQLFQNESERFKLGLVFRRYLTKMSNGGIYPEVTLSYGRTYNSANINYQQLIINEEFTGNFFGGGLGVGFTYLVGQHFGIDLGLNYNLYFVDGETTDLILNVSEATNFTEVKVSFRVGIVILLHKQKQSN</sequence>
<dbReference type="OrthoDB" id="978497at2"/>
<dbReference type="KEGG" id="fll:EI427_08340"/>
<dbReference type="InterPro" id="IPR021958">
    <property type="entry name" value="DUF3575"/>
</dbReference>
<dbReference type="RefSeq" id="WP_126613552.1">
    <property type="nucleotide sequence ID" value="NZ_CP034562.1"/>
</dbReference>
<keyword evidence="2" id="KW-1185">Reference proteome</keyword>
<dbReference type="Proteomes" id="UP000267268">
    <property type="component" value="Chromosome 1"/>
</dbReference>
<organism evidence="1 2">
    <name type="scientific">Flammeovirga pectinis</name>
    <dbReference type="NCBI Taxonomy" id="2494373"/>
    <lineage>
        <taxon>Bacteria</taxon>
        <taxon>Pseudomonadati</taxon>
        <taxon>Bacteroidota</taxon>
        <taxon>Cytophagia</taxon>
        <taxon>Cytophagales</taxon>
        <taxon>Flammeovirgaceae</taxon>
        <taxon>Flammeovirga</taxon>
    </lineage>
</organism>
<accession>A0A3S9P247</accession>
<evidence type="ECO:0000313" key="2">
    <source>
        <dbReference type="Proteomes" id="UP000267268"/>
    </source>
</evidence>